<gene>
    <name evidence="1" type="ORF">APLA_LOCUS16518</name>
</gene>
<dbReference type="Proteomes" id="UP000494106">
    <property type="component" value="Unassembled WGS sequence"/>
</dbReference>
<dbReference type="EMBL" id="CADEBC010000598">
    <property type="protein sequence ID" value="CAB3258456.1"/>
    <property type="molecule type" value="Genomic_DNA"/>
</dbReference>
<dbReference type="AlphaFoldDB" id="A0A8S1BGQ1"/>
<organism evidence="1 2">
    <name type="scientific">Arctia plantaginis</name>
    <name type="common">Wood tiger moth</name>
    <name type="synonym">Phalaena plantaginis</name>
    <dbReference type="NCBI Taxonomy" id="874455"/>
    <lineage>
        <taxon>Eukaryota</taxon>
        <taxon>Metazoa</taxon>
        <taxon>Ecdysozoa</taxon>
        <taxon>Arthropoda</taxon>
        <taxon>Hexapoda</taxon>
        <taxon>Insecta</taxon>
        <taxon>Pterygota</taxon>
        <taxon>Neoptera</taxon>
        <taxon>Endopterygota</taxon>
        <taxon>Lepidoptera</taxon>
        <taxon>Glossata</taxon>
        <taxon>Ditrysia</taxon>
        <taxon>Noctuoidea</taxon>
        <taxon>Erebidae</taxon>
        <taxon>Arctiinae</taxon>
        <taxon>Arctia</taxon>
    </lineage>
</organism>
<dbReference type="OrthoDB" id="5977853at2759"/>
<proteinExistence type="predicted"/>
<name>A0A8S1BGQ1_ARCPL</name>
<protein>
    <submittedName>
        <fullName evidence="1">Uncharacterized protein</fullName>
    </submittedName>
</protein>
<sequence length="101" mass="11890">MKSSYSWYNMYVTYASANSAFPFSETDVSTKYNNSGSGFQYLQSERKIILHTYGIRIRIRQTITTTVCFKANFEELNPTERLLFSRSEMPMLFPTRKEKEI</sequence>
<reference evidence="1 2" key="1">
    <citation type="submission" date="2020-04" db="EMBL/GenBank/DDBJ databases">
        <authorList>
            <person name="Wallbank WR R."/>
            <person name="Pardo Diaz C."/>
            <person name="Kozak K."/>
            <person name="Martin S."/>
            <person name="Jiggins C."/>
            <person name="Moest M."/>
            <person name="Warren A I."/>
            <person name="Byers J.R.P. K."/>
            <person name="Montejo-Kovacevich G."/>
            <person name="Yen C E."/>
        </authorList>
    </citation>
    <scope>NUCLEOTIDE SEQUENCE [LARGE SCALE GENOMIC DNA]</scope>
</reference>
<keyword evidence="2" id="KW-1185">Reference proteome</keyword>
<comment type="caution">
    <text evidence="1">The sequence shown here is derived from an EMBL/GenBank/DDBJ whole genome shotgun (WGS) entry which is preliminary data.</text>
</comment>
<evidence type="ECO:0000313" key="1">
    <source>
        <dbReference type="EMBL" id="CAB3258456.1"/>
    </source>
</evidence>
<evidence type="ECO:0000313" key="2">
    <source>
        <dbReference type="Proteomes" id="UP000494106"/>
    </source>
</evidence>
<accession>A0A8S1BGQ1</accession>